<evidence type="ECO:0000259" key="1">
    <source>
        <dbReference type="Pfam" id="PF08242"/>
    </source>
</evidence>
<gene>
    <name evidence="2" type="ORF">METZ01_LOCUS423221</name>
</gene>
<dbReference type="SUPFAM" id="SSF53335">
    <property type="entry name" value="S-adenosyl-L-methionine-dependent methyltransferases"/>
    <property type="match status" value="1"/>
</dbReference>
<reference evidence="2" key="1">
    <citation type="submission" date="2018-05" db="EMBL/GenBank/DDBJ databases">
        <authorList>
            <person name="Lanie J.A."/>
            <person name="Ng W.-L."/>
            <person name="Kazmierczak K.M."/>
            <person name="Andrzejewski T.M."/>
            <person name="Davidsen T.M."/>
            <person name="Wayne K.J."/>
            <person name="Tettelin H."/>
            <person name="Glass J.I."/>
            <person name="Rusch D."/>
            <person name="Podicherti R."/>
            <person name="Tsui H.-C.T."/>
            <person name="Winkler M.E."/>
        </authorList>
    </citation>
    <scope>NUCLEOTIDE SEQUENCE</scope>
</reference>
<feature type="non-terminal residue" evidence="2">
    <location>
        <position position="187"/>
    </location>
</feature>
<dbReference type="AlphaFoldDB" id="A0A382XGT6"/>
<dbReference type="InterPro" id="IPR029063">
    <property type="entry name" value="SAM-dependent_MTases_sf"/>
</dbReference>
<dbReference type="EMBL" id="UINC01167708">
    <property type="protein sequence ID" value="SVD70367.1"/>
    <property type="molecule type" value="Genomic_DNA"/>
</dbReference>
<protein>
    <recommendedName>
        <fullName evidence="1">Methyltransferase type 12 domain-containing protein</fullName>
    </recommendedName>
</protein>
<dbReference type="InterPro" id="IPR013217">
    <property type="entry name" value="Methyltransf_12"/>
</dbReference>
<organism evidence="2">
    <name type="scientific">marine metagenome</name>
    <dbReference type="NCBI Taxonomy" id="408172"/>
    <lineage>
        <taxon>unclassified sequences</taxon>
        <taxon>metagenomes</taxon>
        <taxon>ecological metagenomes</taxon>
    </lineage>
</organism>
<feature type="domain" description="Methyltransferase type 12" evidence="1">
    <location>
        <begin position="78"/>
        <end position="172"/>
    </location>
</feature>
<sequence length="187" mass="20187">MIHPIDGVASLAAEGSADDLRPMGPITAGMSSDTRDDYGPLLATVYDSLAWAYSAGAIGACKRWGVAHLQPGSSVLFAGAGSATEVVDPVRGGVHCDIVDRSAAMLSRARKRLQRCGLEHQATMYETDLRFFEPGRTYDAVVAHFFLNVFDTTTMLAMMERMQGLLRPKGLLIVGDFAMGNQFPEML</sequence>
<accession>A0A382XGT6</accession>
<evidence type="ECO:0000313" key="2">
    <source>
        <dbReference type="EMBL" id="SVD70367.1"/>
    </source>
</evidence>
<proteinExistence type="predicted"/>
<dbReference type="Gene3D" id="3.40.50.150">
    <property type="entry name" value="Vaccinia Virus protein VP39"/>
    <property type="match status" value="1"/>
</dbReference>
<name>A0A382XGT6_9ZZZZ</name>
<dbReference type="Pfam" id="PF08242">
    <property type="entry name" value="Methyltransf_12"/>
    <property type="match status" value="1"/>
</dbReference>